<protein>
    <submittedName>
        <fullName evidence="2">Uncharacterized protein</fullName>
    </submittedName>
</protein>
<evidence type="ECO:0000313" key="2">
    <source>
        <dbReference type="EMBL" id="KAF3487888.1"/>
    </source>
</evidence>
<evidence type="ECO:0000256" key="1">
    <source>
        <dbReference type="SAM" id="MobiDB-lite"/>
    </source>
</evidence>
<name>A0A8S9N228_BRACR</name>
<dbReference type="AlphaFoldDB" id="A0A8S9N228"/>
<reference evidence="2" key="1">
    <citation type="submission" date="2019-12" db="EMBL/GenBank/DDBJ databases">
        <title>Genome sequencing and annotation of Brassica cretica.</title>
        <authorList>
            <person name="Studholme D.J."/>
            <person name="Sarris P."/>
        </authorList>
    </citation>
    <scope>NUCLEOTIDE SEQUENCE</scope>
    <source>
        <strain evidence="2">PFS-109/04</strain>
        <tissue evidence="2">Leaf</tissue>
    </source>
</reference>
<feature type="compositionally biased region" description="Basic and acidic residues" evidence="1">
    <location>
        <begin position="52"/>
        <end position="62"/>
    </location>
</feature>
<organism evidence="2 3">
    <name type="scientific">Brassica cretica</name>
    <name type="common">Mustard</name>
    <dbReference type="NCBI Taxonomy" id="69181"/>
    <lineage>
        <taxon>Eukaryota</taxon>
        <taxon>Viridiplantae</taxon>
        <taxon>Streptophyta</taxon>
        <taxon>Embryophyta</taxon>
        <taxon>Tracheophyta</taxon>
        <taxon>Spermatophyta</taxon>
        <taxon>Magnoliopsida</taxon>
        <taxon>eudicotyledons</taxon>
        <taxon>Gunneridae</taxon>
        <taxon>Pentapetalae</taxon>
        <taxon>rosids</taxon>
        <taxon>malvids</taxon>
        <taxon>Brassicales</taxon>
        <taxon>Brassicaceae</taxon>
        <taxon>Brassiceae</taxon>
        <taxon>Brassica</taxon>
    </lineage>
</organism>
<dbReference type="EMBL" id="QGKX02002183">
    <property type="protein sequence ID" value="KAF3487888.1"/>
    <property type="molecule type" value="Genomic_DNA"/>
</dbReference>
<evidence type="ECO:0000313" key="3">
    <source>
        <dbReference type="Proteomes" id="UP000712600"/>
    </source>
</evidence>
<proteinExistence type="predicted"/>
<sequence>MTSKRSNSRNSDRVRARTGSANAERIRSRDVSDAPIEVLREETQLSRPSTQRAKDTEAEKYVARVKSSSPTGSEGRDRPPMKAKMNGSDRRLGGESGCFARSSSLSCE</sequence>
<dbReference type="Proteomes" id="UP000712600">
    <property type="component" value="Unassembled WGS sequence"/>
</dbReference>
<feature type="region of interest" description="Disordered" evidence="1">
    <location>
        <begin position="1"/>
        <end position="108"/>
    </location>
</feature>
<comment type="caution">
    <text evidence="2">The sequence shown here is derived from an EMBL/GenBank/DDBJ whole genome shotgun (WGS) entry which is preliminary data.</text>
</comment>
<accession>A0A8S9N228</accession>
<gene>
    <name evidence="2" type="ORF">F2Q69_00054479</name>
</gene>
<feature type="compositionally biased region" description="Basic and acidic residues" evidence="1">
    <location>
        <begin position="24"/>
        <end position="44"/>
    </location>
</feature>